<reference evidence="1" key="1">
    <citation type="journal article" date="2014" name="Int. J. Syst. Evol. Microbiol.">
        <title>Complete genome sequence of Corynebacterium casei LMG S-19264T (=DSM 44701T), isolated from a smear-ripened cheese.</title>
        <authorList>
            <consortium name="US DOE Joint Genome Institute (JGI-PGF)"/>
            <person name="Walter F."/>
            <person name="Albersmeier A."/>
            <person name="Kalinowski J."/>
            <person name="Ruckert C."/>
        </authorList>
    </citation>
    <scope>NUCLEOTIDE SEQUENCE</scope>
    <source>
        <strain evidence="1">KCTC 23310</strain>
    </source>
</reference>
<dbReference type="Proteomes" id="UP000638981">
    <property type="component" value="Unassembled WGS sequence"/>
</dbReference>
<dbReference type="InterPro" id="IPR011200">
    <property type="entry name" value="UCP012608"/>
</dbReference>
<protein>
    <recommendedName>
        <fullName evidence="3">DUF2332 domain-containing protein</fullName>
    </recommendedName>
</protein>
<name>A0A918TMJ6_9RHOB</name>
<dbReference type="Pfam" id="PF10094">
    <property type="entry name" value="DUF2332"/>
    <property type="match status" value="1"/>
</dbReference>
<evidence type="ECO:0000313" key="1">
    <source>
        <dbReference type="EMBL" id="GHC54315.1"/>
    </source>
</evidence>
<dbReference type="AlphaFoldDB" id="A0A918TMJ6"/>
<reference evidence="1" key="2">
    <citation type="submission" date="2020-09" db="EMBL/GenBank/DDBJ databases">
        <authorList>
            <person name="Sun Q."/>
            <person name="Kim S."/>
        </authorList>
    </citation>
    <scope>NUCLEOTIDE SEQUENCE</scope>
    <source>
        <strain evidence="1">KCTC 23310</strain>
    </source>
</reference>
<sequence>MGQSVREQFLQQSRSCLAMGSPLTARILSLLASDIALGNPLTERVLGWPGPASDALPLRLAGGLHSLVRSGNATDLQNFYRSNQKFDDQQAITILRAALAEHAIYLNAWLDSPPQTNELRRSAVLIAAAHWLSDRFKLPLELSEIGASAGLNMIWDHYALHLGGQTYGPNDAPLTLSPQWEGDFPPTVSPVVLSRAGVDRSPIDPTRDRERLLSYIWADQADRLARTEKALDLVAFLGVRPEKGEALPWIRKRLAIAYPGRLHLLYHTIVWQYLTPTERAEGEGLIAQAGAKATVDAPLAHLAMEEDGRKPGVGLRITLWPGMLQLQLGRADAHGRWIIWSPEIV</sequence>
<keyword evidence="2" id="KW-1185">Reference proteome</keyword>
<organism evidence="1 2">
    <name type="scientific">Neogemmobacter tilapiae</name>
    <dbReference type="NCBI Taxonomy" id="875041"/>
    <lineage>
        <taxon>Bacteria</taxon>
        <taxon>Pseudomonadati</taxon>
        <taxon>Pseudomonadota</taxon>
        <taxon>Alphaproteobacteria</taxon>
        <taxon>Rhodobacterales</taxon>
        <taxon>Paracoccaceae</taxon>
        <taxon>Neogemmobacter</taxon>
    </lineage>
</organism>
<accession>A0A918TMJ6</accession>
<dbReference type="PIRSF" id="PIRSF012608">
    <property type="entry name" value="UCP012608"/>
    <property type="match status" value="1"/>
</dbReference>
<proteinExistence type="predicted"/>
<comment type="caution">
    <text evidence="1">The sequence shown here is derived from an EMBL/GenBank/DDBJ whole genome shotgun (WGS) entry which is preliminary data.</text>
</comment>
<evidence type="ECO:0008006" key="3">
    <source>
        <dbReference type="Google" id="ProtNLM"/>
    </source>
</evidence>
<dbReference type="EMBL" id="BMYJ01000004">
    <property type="protein sequence ID" value="GHC54315.1"/>
    <property type="molecule type" value="Genomic_DNA"/>
</dbReference>
<gene>
    <name evidence="1" type="ORF">GCM10007315_16490</name>
</gene>
<evidence type="ECO:0000313" key="2">
    <source>
        <dbReference type="Proteomes" id="UP000638981"/>
    </source>
</evidence>
<dbReference type="RefSeq" id="WP_189411155.1">
    <property type="nucleotide sequence ID" value="NZ_BMYJ01000004.1"/>
</dbReference>